<evidence type="ECO:0000313" key="1">
    <source>
        <dbReference type="EMBL" id="GES84364.1"/>
    </source>
</evidence>
<name>A0A8H3QPN2_9GLOM</name>
<comment type="caution">
    <text evidence="1">The sequence shown here is derived from an EMBL/GenBank/DDBJ whole genome shotgun (WGS) entry which is preliminary data.</text>
</comment>
<protein>
    <submittedName>
        <fullName evidence="1">Uncharacterized protein</fullName>
    </submittedName>
</protein>
<evidence type="ECO:0000313" key="2">
    <source>
        <dbReference type="Proteomes" id="UP000615446"/>
    </source>
</evidence>
<accession>A0A8H3QPN2</accession>
<reference evidence="1" key="1">
    <citation type="submission" date="2019-10" db="EMBL/GenBank/DDBJ databases">
        <title>Conservation and host-specific expression of non-tandemly repeated heterogenous ribosome RNA gene in arbuscular mycorrhizal fungi.</title>
        <authorList>
            <person name="Maeda T."/>
            <person name="Kobayashi Y."/>
            <person name="Nakagawa T."/>
            <person name="Ezawa T."/>
            <person name="Yamaguchi K."/>
            <person name="Bino T."/>
            <person name="Nishimoto Y."/>
            <person name="Shigenobu S."/>
            <person name="Kawaguchi M."/>
        </authorList>
    </citation>
    <scope>NUCLEOTIDE SEQUENCE</scope>
    <source>
        <strain evidence="1">HR1</strain>
    </source>
</reference>
<gene>
    <name evidence="1" type="ORF">RCL2_001148400</name>
</gene>
<dbReference type="EMBL" id="BLAL01000079">
    <property type="protein sequence ID" value="GES84364.1"/>
    <property type="molecule type" value="Genomic_DNA"/>
</dbReference>
<proteinExistence type="predicted"/>
<dbReference type="OrthoDB" id="2430774at2759"/>
<organism evidence="1 2">
    <name type="scientific">Rhizophagus clarus</name>
    <dbReference type="NCBI Taxonomy" id="94130"/>
    <lineage>
        <taxon>Eukaryota</taxon>
        <taxon>Fungi</taxon>
        <taxon>Fungi incertae sedis</taxon>
        <taxon>Mucoromycota</taxon>
        <taxon>Glomeromycotina</taxon>
        <taxon>Glomeromycetes</taxon>
        <taxon>Glomerales</taxon>
        <taxon>Glomeraceae</taxon>
        <taxon>Rhizophagus</taxon>
    </lineage>
</organism>
<dbReference type="Proteomes" id="UP000615446">
    <property type="component" value="Unassembled WGS sequence"/>
</dbReference>
<dbReference type="AlphaFoldDB" id="A0A8H3QPN2"/>
<sequence>MKDIKLLFFDNSKEDTQERAYRIKNFMKKLFTYKVLNEKDTNRITSKLCPRCEKEEETWEHIWICAENELSLREMIEEGIETVIIKMKSKEEEEMKRKSK</sequence>